<feature type="compositionally biased region" description="Basic and acidic residues" evidence="1">
    <location>
        <begin position="70"/>
        <end position="86"/>
    </location>
</feature>
<feature type="compositionally biased region" description="Basic and acidic residues" evidence="1">
    <location>
        <begin position="48"/>
        <end position="57"/>
    </location>
</feature>
<accession>A0AAU9JQS9</accession>
<dbReference type="EMBL" id="CAJZBQ010000051">
    <property type="protein sequence ID" value="CAG9330167.1"/>
    <property type="molecule type" value="Genomic_DNA"/>
</dbReference>
<dbReference type="Proteomes" id="UP001162131">
    <property type="component" value="Unassembled WGS sequence"/>
</dbReference>
<feature type="transmembrane region" description="Helical" evidence="2">
    <location>
        <begin position="20"/>
        <end position="41"/>
    </location>
</feature>
<sequence length="108" mass="11858">MGWGLTGFCPGPAMANLVLLPQAALEVLFIIIGQLLTDFGLKRWKSFKEKQKKDNASEKTSNPISPWKINDIKEGDKTSNVHDLEKFGNSQDLGKTDQGNSNIAQVSP</sequence>
<feature type="region of interest" description="Disordered" evidence="1">
    <location>
        <begin position="48"/>
        <end position="108"/>
    </location>
</feature>
<protein>
    <submittedName>
        <fullName evidence="3">Uncharacterized protein</fullName>
    </submittedName>
</protein>
<keyword evidence="2" id="KW-0472">Membrane</keyword>
<keyword evidence="2" id="KW-1133">Transmembrane helix</keyword>
<evidence type="ECO:0000256" key="1">
    <source>
        <dbReference type="SAM" id="MobiDB-lite"/>
    </source>
</evidence>
<reference evidence="3" key="1">
    <citation type="submission" date="2021-09" db="EMBL/GenBank/DDBJ databases">
        <authorList>
            <consortium name="AG Swart"/>
            <person name="Singh M."/>
            <person name="Singh A."/>
            <person name="Seah K."/>
            <person name="Emmerich C."/>
        </authorList>
    </citation>
    <scope>NUCLEOTIDE SEQUENCE</scope>
    <source>
        <strain evidence="3">ATCC30299</strain>
    </source>
</reference>
<keyword evidence="4" id="KW-1185">Reference proteome</keyword>
<dbReference type="AlphaFoldDB" id="A0AAU9JQS9"/>
<evidence type="ECO:0000256" key="2">
    <source>
        <dbReference type="SAM" id="Phobius"/>
    </source>
</evidence>
<name>A0AAU9JQS9_9CILI</name>
<feature type="compositionally biased region" description="Polar residues" evidence="1">
    <location>
        <begin position="88"/>
        <end position="108"/>
    </location>
</feature>
<organism evidence="3 4">
    <name type="scientific">Blepharisma stoltei</name>
    <dbReference type="NCBI Taxonomy" id="1481888"/>
    <lineage>
        <taxon>Eukaryota</taxon>
        <taxon>Sar</taxon>
        <taxon>Alveolata</taxon>
        <taxon>Ciliophora</taxon>
        <taxon>Postciliodesmatophora</taxon>
        <taxon>Heterotrichea</taxon>
        <taxon>Heterotrichida</taxon>
        <taxon>Blepharismidae</taxon>
        <taxon>Blepharisma</taxon>
    </lineage>
</organism>
<comment type="caution">
    <text evidence="3">The sequence shown here is derived from an EMBL/GenBank/DDBJ whole genome shotgun (WGS) entry which is preliminary data.</text>
</comment>
<evidence type="ECO:0000313" key="4">
    <source>
        <dbReference type="Proteomes" id="UP001162131"/>
    </source>
</evidence>
<evidence type="ECO:0000313" key="3">
    <source>
        <dbReference type="EMBL" id="CAG9330167.1"/>
    </source>
</evidence>
<gene>
    <name evidence="3" type="ORF">BSTOLATCC_MIC50769</name>
</gene>
<keyword evidence="2" id="KW-0812">Transmembrane</keyword>
<proteinExistence type="predicted"/>